<dbReference type="Gene3D" id="3.70.10.10">
    <property type="match status" value="1"/>
</dbReference>
<comment type="function">
    <text evidence="6">Sliding clamp subunit. Responsible for tethering the catalytic subunit of DNA polymerase to DNA during high-speed replication.</text>
</comment>
<evidence type="ECO:0000256" key="3">
    <source>
        <dbReference type="ARBA" id="ARBA00023125"/>
    </source>
</evidence>
<accession>G7VET6</accession>
<evidence type="ECO:0000256" key="6">
    <source>
        <dbReference type="RuleBase" id="RU003673"/>
    </source>
</evidence>
<reference evidence="9 10" key="1">
    <citation type="journal article" date="2012" name="J. Bacteriol.">
        <title>Complete genome sequence of strain 1860, a crenarchaeon of the genus pyrobaculum able to grow with various electron acceptors.</title>
        <authorList>
            <person name="Mardanov A.V."/>
            <person name="Gumerov V.M."/>
            <person name="Slobodkina G.B."/>
            <person name="Beletsky A.V."/>
            <person name="Bonch-Osmolovskaya E.A."/>
            <person name="Ravin N.V."/>
            <person name="Skryabin K.G."/>
        </authorList>
    </citation>
    <scope>NUCLEOTIDE SEQUENCE [LARGE SCALE GENOMIC DNA]</scope>
    <source>
        <strain evidence="9 10">1860</strain>
    </source>
</reference>
<comment type="function">
    <text evidence="4">Sliding clamp subunit that acts as a moving platform for DNA processing. Responsible for tethering the catalytic subunit of DNA polymerase and other proteins to DNA during high-speed replication.</text>
</comment>
<dbReference type="SUPFAM" id="SSF55979">
    <property type="entry name" value="DNA clamp"/>
    <property type="match status" value="2"/>
</dbReference>
<dbReference type="InterPro" id="IPR000730">
    <property type="entry name" value="Pr_cel_nuc_antig"/>
</dbReference>
<dbReference type="AlphaFoldDB" id="G7VET6"/>
<evidence type="ECO:0000313" key="9">
    <source>
        <dbReference type="EMBL" id="AET32902.1"/>
    </source>
</evidence>
<dbReference type="STRING" id="1104324.P186_1479"/>
<dbReference type="HAMAP" id="MF_00317">
    <property type="entry name" value="DNApol_clamp_arch"/>
    <property type="match status" value="1"/>
</dbReference>
<evidence type="ECO:0000256" key="5">
    <source>
        <dbReference type="RuleBase" id="RU003671"/>
    </source>
</evidence>
<keyword evidence="2 4" id="KW-0235">DNA replication</keyword>
<dbReference type="PANTHER" id="PTHR11352:SF0">
    <property type="entry name" value="PROLIFERATING CELL NUCLEAR ANTIGEN"/>
    <property type="match status" value="1"/>
</dbReference>
<dbReference type="InterPro" id="IPR022649">
    <property type="entry name" value="Pr_cel_nuc_antig_C"/>
</dbReference>
<dbReference type="PANTHER" id="PTHR11352">
    <property type="entry name" value="PROLIFERATING CELL NUCLEAR ANTIGEN"/>
    <property type="match status" value="1"/>
</dbReference>
<dbReference type="InterPro" id="IPR022659">
    <property type="entry name" value="Pr_cel_nuc_antig_CS"/>
</dbReference>
<sequence length="251" mass="27863">MDMSKPVLTYMDAKEFAYIVDSIAVLVEEASFVVRGDGLYLRALDASRTAMVDLIMPKEAFEEFPEVDELRFGLNLKDLKKLLRRVKKGDKISMEFEEGRLRIKLVGKSVRSITLPSIEVVGEELPTPKVVYTAMVKTASDILASAIKDADAVADEVKFDATEEAFVISATSDKGEVEVRLEKNSELVYEFDVKEPASARFSLEYLVDIVSRSSKISDIVTVELATAKPVHLTFDIPAGGRIAYFVAPRVE</sequence>
<evidence type="ECO:0000256" key="4">
    <source>
        <dbReference type="HAMAP-Rule" id="MF_00317"/>
    </source>
</evidence>
<dbReference type="GO" id="GO:0030337">
    <property type="term" value="F:DNA polymerase processivity factor activity"/>
    <property type="evidence" value="ECO:0007669"/>
    <property type="project" value="UniProtKB-UniRule"/>
</dbReference>
<dbReference type="InterPro" id="IPR022648">
    <property type="entry name" value="Pr_cel_nuc_antig_N"/>
</dbReference>
<dbReference type="GO" id="GO:0006275">
    <property type="term" value="P:regulation of DNA replication"/>
    <property type="evidence" value="ECO:0007669"/>
    <property type="project" value="UniProtKB-UniRule"/>
</dbReference>
<protein>
    <recommendedName>
        <fullName evidence="4">DNA polymerase sliding clamp</fullName>
    </recommendedName>
    <alternativeName>
        <fullName evidence="4">Proliferating cell nuclear antigen homolog</fullName>
        <shortName evidence="4">PCNA</shortName>
    </alternativeName>
</protein>
<evidence type="ECO:0000256" key="1">
    <source>
        <dbReference type="ARBA" id="ARBA00010462"/>
    </source>
</evidence>
<feature type="domain" description="Proliferating cell nuclear antigen PCNA N-terminal" evidence="7">
    <location>
        <begin position="16"/>
        <end position="106"/>
    </location>
</feature>
<dbReference type="GO" id="GO:0003677">
    <property type="term" value="F:DNA binding"/>
    <property type="evidence" value="ECO:0007669"/>
    <property type="project" value="UniProtKB-UniRule"/>
</dbReference>
<evidence type="ECO:0000256" key="2">
    <source>
        <dbReference type="ARBA" id="ARBA00022705"/>
    </source>
</evidence>
<evidence type="ECO:0000259" key="8">
    <source>
        <dbReference type="Pfam" id="PF02747"/>
    </source>
</evidence>
<organism evidence="9 10">
    <name type="scientific">Pyrobaculum ferrireducens</name>
    <dbReference type="NCBI Taxonomy" id="1104324"/>
    <lineage>
        <taxon>Archaea</taxon>
        <taxon>Thermoproteota</taxon>
        <taxon>Thermoprotei</taxon>
        <taxon>Thermoproteales</taxon>
        <taxon>Thermoproteaceae</taxon>
        <taxon>Pyrobaculum</taxon>
    </lineage>
</organism>
<dbReference type="InterPro" id="IPR046938">
    <property type="entry name" value="DNA_clamp_sf"/>
</dbReference>
<feature type="domain" description="Proliferating cell nuclear antigen PCNA C-terminal" evidence="8">
    <location>
        <begin position="128"/>
        <end position="248"/>
    </location>
</feature>
<keyword evidence="10" id="KW-1185">Reference proteome</keyword>
<dbReference type="Proteomes" id="UP000005867">
    <property type="component" value="Chromosome"/>
</dbReference>
<dbReference type="CDD" id="cd00577">
    <property type="entry name" value="PCNA"/>
    <property type="match status" value="1"/>
</dbReference>
<dbReference type="NCBIfam" id="TIGR00590">
    <property type="entry name" value="pcna"/>
    <property type="match status" value="1"/>
</dbReference>
<dbReference type="EMBL" id="CP003098">
    <property type="protein sequence ID" value="AET32902.1"/>
    <property type="molecule type" value="Genomic_DNA"/>
</dbReference>
<dbReference type="eggNOG" id="arCOG00488">
    <property type="taxonomic scope" value="Archaea"/>
</dbReference>
<dbReference type="Pfam" id="PF00705">
    <property type="entry name" value="PCNA_N"/>
    <property type="match status" value="1"/>
</dbReference>
<comment type="similarity">
    <text evidence="1 4 5">Belongs to the PCNA family.</text>
</comment>
<dbReference type="GO" id="GO:0006272">
    <property type="term" value="P:leading strand elongation"/>
    <property type="evidence" value="ECO:0007669"/>
    <property type="project" value="TreeGrafter"/>
</dbReference>
<dbReference type="NCBIfam" id="NF002221">
    <property type="entry name" value="PRK01115.1-4"/>
    <property type="match status" value="1"/>
</dbReference>
<proteinExistence type="inferred from homology"/>
<dbReference type="PROSITE" id="PS01251">
    <property type="entry name" value="PCNA_1"/>
    <property type="match status" value="1"/>
</dbReference>
<evidence type="ECO:0000259" key="7">
    <source>
        <dbReference type="Pfam" id="PF00705"/>
    </source>
</evidence>
<dbReference type="HOGENOM" id="CLU_043978_1_0_2"/>
<keyword evidence="3 4" id="KW-0238">DNA-binding</keyword>
<gene>
    <name evidence="4" type="primary">pcn</name>
    <name evidence="9" type="ORF">P186_1479</name>
</gene>
<dbReference type="Pfam" id="PF02747">
    <property type="entry name" value="PCNA_C"/>
    <property type="match status" value="1"/>
</dbReference>
<dbReference type="KEGG" id="pyr:P186_1479"/>
<evidence type="ECO:0000313" key="10">
    <source>
        <dbReference type="Proteomes" id="UP000005867"/>
    </source>
</evidence>
<dbReference type="PRINTS" id="PR00339">
    <property type="entry name" value="PCNACYCLIN"/>
</dbReference>
<name>G7VET6_9CREN</name>
<comment type="subunit">
    <text evidence="4">Homotrimer. The subunits circularize to form a toroid; DNA passes through its center. Replication factor C (RFC) is required to load the toroid on the DNA.</text>
</comment>